<reference evidence="3 4" key="1">
    <citation type="submission" date="2018-08" db="EMBL/GenBank/DDBJ databases">
        <title>Recombination of ecologically and evolutionarily significant loci maintains genetic cohesion in the Pseudomonas syringae species complex.</title>
        <authorList>
            <person name="Dillon M."/>
            <person name="Thakur S."/>
            <person name="Almeida R.N.D."/>
            <person name="Weir B.S."/>
            <person name="Guttman D.S."/>
        </authorList>
    </citation>
    <scope>NUCLEOTIDE SEQUENCE [LARGE SCALE GENOMIC DNA]</scope>
    <source>
        <strain evidence="1 4">88_10</strain>
        <strain evidence="2 3">ICMP 11281</strain>
    </source>
</reference>
<comment type="caution">
    <text evidence="2">The sequence shown here is derived from an EMBL/GenBank/DDBJ whole genome shotgun (WGS) entry which is preliminary data.</text>
</comment>
<evidence type="ECO:0000313" key="2">
    <source>
        <dbReference type="EMBL" id="RMV26377.1"/>
    </source>
</evidence>
<organism evidence="2 3">
    <name type="scientific">Pseudomonas syringae pv. maculicola</name>
    <dbReference type="NCBI Taxonomy" id="59511"/>
    <lineage>
        <taxon>Bacteria</taxon>
        <taxon>Pseudomonadati</taxon>
        <taxon>Pseudomonadota</taxon>
        <taxon>Gammaproteobacteria</taxon>
        <taxon>Pseudomonadales</taxon>
        <taxon>Pseudomonadaceae</taxon>
        <taxon>Pseudomonas</taxon>
    </lineage>
</organism>
<accession>A0A0N0G1Z8</accession>
<dbReference type="Proteomes" id="UP000271631">
    <property type="component" value="Unassembled WGS sequence"/>
</dbReference>
<dbReference type="EMBL" id="RBNL01000911">
    <property type="protein sequence ID" value="RML95315.1"/>
    <property type="molecule type" value="Genomic_DNA"/>
</dbReference>
<gene>
    <name evidence="2" type="ORF">ALP13_103269</name>
    <name evidence="1" type="ORF">APX70_100781</name>
</gene>
<dbReference type="AlphaFoldDB" id="A0A0N0G1Z8"/>
<evidence type="ECO:0000313" key="1">
    <source>
        <dbReference type="EMBL" id="RML95315.1"/>
    </source>
</evidence>
<dbReference type="Proteomes" id="UP000282378">
    <property type="component" value="Unassembled WGS sequence"/>
</dbReference>
<evidence type="ECO:0000313" key="3">
    <source>
        <dbReference type="Proteomes" id="UP000271631"/>
    </source>
</evidence>
<protein>
    <submittedName>
        <fullName evidence="2">Uncharacterized protein</fullName>
    </submittedName>
</protein>
<dbReference type="EMBL" id="RBUQ01000393">
    <property type="protein sequence ID" value="RMV26377.1"/>
    <property type="molecule type" value="Genomic_DNA"/>
</dbReference>
<proteinExistence type="predicted"/>
<sequence>MHIARLREDFSVFPQPDATGMTSQQAQAVGFAPYQRGV</sequence>
<evidence type="ECO:0000313" key="4">
    <source>
        <dbReference type="Proteomes" id="UP000282378"/>
    </source>
</evidence>
<name>A0A0N0G1Z8_PSEYM</name>